<dbReference type="PANTHER" id="PTHR43792">
    <property type="entry name" value="GNAT FAMILY, PUTATIVE (AFU_ORTHOLOGUE AFUA_3G00765)-RELATED-RELATED"/>
    <property type="match status" value="1"/>
</dbReference>
<keyword evidence="4" id="KW-1185">Reference proteome</keyword>
<evidence type="ECO:0000256" key="1">
    <source>
        <dbReference type="SAM" id="MobiDB-lite"/>
    </source>
</evidence>
<dbReference type="AlphaFoldDB" id="A0A0P4R2T1"/>
<feature type="region of interest" description="Disordered" evidence="1">
    <location>
        <begin position="1"/>
        <end position="25"/>
    </location>
</feature>
<proteinExistence type="predicted"/>
<accession>A0A0P4R2T1</accession>
<evidence type="ECO:0000259" key="2">
    <source>
        <dbReference type="PROSITE" id="PS51186"/>
    </source>
</evidence>
<evidence type="ECO:0000313" key="3">
    <source>
        <dbReference type="EMBL" id="GAO07210.1"/>
    </source>
</evidence>
<reference evidence="3 4" key="2">
    <citation type="journal article" date="2015" name="Stand. Genomic Sci.">
        <title>Draft genome sequence of marine-derived Streptomyces sp. TP-A0598, a producer of anti-MRSA antibiotic lydicamycins.</title>
        <authorList>
            <person name="Komaki H."/>
            <person name="Ichikawa N."/>
            <person name="Hosoyama A."/>
            <person name="Fujita N."/>
            <person name="Igarashi Y."/>
        </authorList>
    </citation>
    <scope>NUCLEOTIDE SEQUENCE [LARGE SCALE GENOMIC DNA]</scope>
    <source>
        <strain evidence="3 4">NBRC 110027</strain>
    </source>
</reference>
<keyword evidence="3" id="KW-0808">Transferase</keyword>
<dbReference type="InterPro" id="IPR000182">
    <property type="entry name" value="GNAT_dom"/>
</dbReference>
<organism evidence="3 4">
    <name type="scientific">Streptomyces lydicamycinicus</name>
    <dbReference type="NCBI Taxonomy" id="1546107"/>
    <lineage>
        <taxon>Bacteria</taxon>
        <taxon>Bacillati</taxon>
        <taxon>Actinomycetota</taxon>
        <taxon>Actinomycetes</taxon>
        <taxon>Kitasatosporales</taxon>
        <taxon>Streptomycetaceae</taxon>
        <taxon>Streptomyces</taxon>
    </lineage>
</organism>
<comment type="caution">
    <text evidence="3">The sequence shown here is derived from an EMBL/GenBank/DDBJ whole genome shotgun (WGS) entry which is preliminary data.</text>
</comment>
<dbReference type="SUPFAM" id="SSF55729">
    <property type="entry name" value="Acyl-CoA N-acyltransferases (Nat)"/>
    <property type="match status" value="1"/>
</dbReference>
<dbReference type="InterPro" id="IPR051531">
    <property type="entry name" value="N-acetyltransferase"/>
</dbReference>
<evidence type="ECO:0000313" key="4">
    <source>
        <dbReference type="Proteomes" id="UP000048965"/>
    </source>
</evidence>
<dbReference type="Pfam" id="PF13302">
    <property type="entry name" value="Acetyltransf_3"/>
    <property type="match status" value="1"/>
</dbReference>
<dbReference type="PANTHER" id="PTHR43792:SF1">
    <property type="entry name" value="N-ACETYLTRANSFERASE DOMAIN-CONTAINING PROTEIN"/>
    <property type="match status" value="1"/>
</dbReference>
<feature type="compositionally biased region" description="Polar residues" evidence="1">
    <location>
        <begin position="11"/>
        <end position="25"/>
    </location>
</feature>
<gene>
    <name evidence="3" type="ORF">TPA0598_02_04490</name>
</gene>
<dbReference type="Gene3D" id="3.40.630.30">
    <property type="match status" value="1"/>
</dbReference>
<name>A0A0P4R2T1_9ACTN</name>
<dbReference type="GO" id="GO:0016747">
    <property type="term" value="F:acyltransferase activity, transferring groups other than amino-acyl groups"/>
    <property type="evidence" value="ECO:0007669"/>
    <property type="project" value="InterPro"/>
</dbReference>
<dbReference type="CDD" id="cd04301">
    <property type="entry name" value="NAT_SF"/>
    <property type="match status" value="1"/>
</dbReference>
<sequence>MGPQCEAQGMPSKSESSPWPTTISTPRLLLRPAETTDVKEFSRLWTDPEVRRFLGGPVAEEKLPLYQQHFASRPNVFAVTTRKDMAVVGSVLIDSASRFDDRREVSYGLLPEHWGQGYAREAVAAVVEWAFVNVPSDDASIIAVTQEANTRSCRLLEAIGMRRIDRFVEFGAPQALFSVERRRLRSGR</sequence>
<dbReference type="Proteomes" id="UP000048965">
    <property type="component" value="Unassembled WGS sequence"/>
</dbReference>
<dbReference type="InterPro" id="IPR016181">
    <property type="entry name" value="Acyl_CoA_acyltransferase"/>
</dbReference>
<dbReference type="PROSITE" id="PS51186">
    <property type="entry name" value="GNAT"/>
    <property type="match status" value="1"/>
</dbReference>
<protein>
    <submittedName>
        <fullName evidence="3">Putative acetyltransferase</fullName>
    </submittedName>
</protein>
<dbReference type="EMBL" id="BBNO01000002">
    <property type="protein sequence ID" value="GAO07210.1"/>
    <property type="molecule type" value="Genomic_DNA"/>
</dbReference>
<reference evidence="4" key="1">
    <citation type="submission" date="2014-09" db="EMBL/GenBank/DDBJ databases">
        <title>Whole genome shotgun sequence of Streptomyces sp. NBRC 110027.</title>
        <authorList>
            <person name="Komaki H."/>
            <person name="Ichikawa N."/>
            <person name="Katano-Makiyama Y."/>
            <person name="Hosoyama A."/>
            <person name="Hashimoto M."/>
            <person name="Uohara A."/>
            <person name="Kitahashi Y."/>
            <person name="Ohji S."/>
            <person name="Kimura A."/>
            <person name="Yamazoe A."/>
            <person name="Igarashi Y."/>
            <person name="Fujita N."/>
        </authorList>
    </citation>
    <scope>NUCLEOTIDE SEQUENCE [LARGE SCALE GENOMIC DNA]</scope>
    <source>
        <strain evidence="4">NBRC 110027</strain>
    </source>
</reference>
<feature type="domain" description="N-acetyltransferase" evidence="2">
    <location>
        <begin position="28"/>
        <end position="183"/>
    </location>
</feature>